<name>A0A1G9KP99_9ACTN</name>
<reference evidence="8 9" key="1">
    <citation type="submission" date="2016-10" db="EMBL/GenBank/DDBJ databases">
        <authorList>
            <person name="de Groot N.N."/>
        </authorList>
    </citation>
    <scope>NUCLEOTIDE SEQUENCE [LARGE SCALE GENOMIC DNA]</scope>
    <source>
        <strain evidence="8 9">CGMCC 4.5681</strain>
    </source>
</reference>
<evidence type="ECO:0000313" key="8">
    <source>
        <dbReference type="EMBL" id="SDL51205.1"/>
    </source>
</evidence>
<dbReference type="GO" id="GO:0016740">
    <property type="term" value="F:transferase activity"/>
    <property type="evidence" value="ECO:0007669"/>
    <property type="project" value="UniProtKB-KW"/>
</dbReference>
<dbReference type="GO" id="GO:0016787">
    <property type="term" value="F:hydrolase activity"/>
    <property type="evidence" value="ECO:0007669"/>
    <property type="project" value="UniProtKB-KW"/>
</dbReference>
<evidence type="ECO:0000259" key="7">
    <source>
        <dbReference type="Pfam" id="PF16822"/>
    </source>
</evidence>
<dbReference type="STRING" id="683260.SAMN05421874_1235"/>
<dbReference type="InterPro" id="IPR031811">
    <property type="entry name" value="ALGX/ALGJ_SGNH-like"/>
</dbReference>
<evidence type="ECO:0000313" key="9">
    <source>
        <dbReference type="Proteomes" id="UP000198683"/>
    </source>
</evidence>
<dbReference type="GO" id="GO:0042121">
    <property type="term" value="P:alginic acid biosynthetic process"/>
    <property type="evidence" value="ECO:0007669"/>
    <property type="project" value="UniProtKB-UniPathway"/>
</dbReference>
<evidence type="ECO:0000256" key="1">
    <source>
        <dbReference type="ARBA" id="ARBA00004418"/>
    </source>
</evidence>
<comment type="pathway">
    <text evidence="2">Glycan biosynthesis; alginate biosynthesis.</text>
</comment>
<gene>
    <name evidence="8" type="ORF">SAMN05421874_1235</name>
</gene>
<dbReference type="GO" id="GO:0042597">
    <property type="term" value="C:periplasmic space"/>
    <property type="evidence" value="ECO:0007669"/>
    <property type="project" value="UniProtKB-SubCell"/>
</dbReference>
<dbReference type="UniPathway" id="UPA00286"/>
<keyword evidence="8" id="KW-0378">Hydrolase</keyword>
<dbReference type="OrthoDB" id="3264206at2"/>
<dbReference type="Pfam" id="PF16822">
    <property type="entry name" value="ALGX"/>
    <property type="match status" value="1"/>
</dbReference>
<sequence>MSGSTTTHTAKPRMNRRKQITVAAAGVLFFFTPAAAHVLGERAVELENRPLPAFPDVSKGWETIPRLEAWGTARLPLRDDAIRGHVSLSRFMFSESPAYNTGAEPTYPRVIEGEDGWLYFGDDVLEACRPRWSVEETLARVERLARIVRASGRQFVFTIAPDKTTIYPDKLPQRFLGQSCLKSRKTEFWRALQSASLEGYIDLRRPLLNLQASMRQPIYWRTDSHWNHRAAALYGATIASHLQTDLLNETVLKHVGQEPRAGDLGPLMASPRQETADMWTLTRHGVSERSQDTHAAPLWIRTKNSSTKAPLFKPRTVLIGDSFTRNSLTWTTPYFADLTVLRSDSPARVGPGQTAELIKSADVVVFEMVERYWVGGHGEMLDETTLSALERHLMTTP</sequence>
<accession>A0A1G9KP99</accession>
<dbReference type="RefSeq" id="WP_090770973.1">
    <property type="nucleotide sequence ID" value="NZ_FNFB01000023.1"/>
</dbReference>
<dbReference type="AlphaFoldDB" id="A0A1G9KP99"/>
<evidence type="ECO:0000256" key="5">
    <source>
        <dbReference type="ARBA" id="ARBA00022764"/>
    </source>
</evidence>
<evidence type="ECO:0000256" key="4">
    <source>
        <dbReference type="ARBA" id="ARBA00022729"/>
    </source>
</evidence>
<dbReference type="EMBL" id="FNFB01000023">
    <property type="protein sequence ID" value="SDL51205.1"/>
    <property type="molecule type" value="Genomic_DNA"/>
</dbReference>
<evidence type="ECO:0000256" key="3">
    <source>
        <dbReference type="ARBA" id="ARBA00022679"/>
    </source>
</evidence>
<dbReference type="Proteomes" id="UP000198683">
    <property type="component" value="Unassembled WGS sequence"/>
</dbReference>
<keyword evidence="5" id="KW-0574">Periplasm</keyword>
<protein>
    <submittedName>
        <fullName evidence="8">SGNH hydrolase-like domain-containing protein, acetyltransferase AlgX</fullName>
    </submittedName>
</protein>
<proteinExistence type="predicted"/>
<keyword evidence="9" id="KW-1185">Reference proteome</keyword>
<keyword evidence="4" id="KW-0732">Signal</keyword>
<evidence type="ECO:0000256" key="2">
    <source>
        <dbReference type="ARBA" id="ARBA00005182"/>
    </source>
</evidence>
<keyword evidence="3 8" id="KW-0808">Transferase</keyword>
<keyword evidence="6" id="KW-0016">Alginate biosynthesis</keyword>
<evidence type="ECO:0000256" key="6">
    <source>
        <dbReference type="ARBA" id="ARBA00022841"/>
    </source>
</evidence>
<organism evidence="8 9">
    <name type="scientific">Nonomuraea maritima</name>
    <dbReference type="NCBI Taxonomy" id="683260"/>
    <lineage>
        <taxon>Bacteria</taxon>
        <taxon>Bacillati</taxon>
        <taxon>Actinomycetota</taxon>
        <taxon>Actinomycetes</taxon>
        <taxon>Streptosporangiales</taxon>
        <taxon>Streptosporangiaceae</taxon>
        <taxon>Nonomuraea</taxon>
    </lineage>
</organism>
<feature type="domain" description="AlgX/AlgJ SGNH hydrolase-like" evidence="7">
    <location>
        <begin position="110"/>
        <end position="327"/>
    </location>
</feature>
<comment type="subcellular location">
    <subcellularLocation>
        <location evidence="1">Periplasm</location>
    </subcellularLocation>
</comment>